<keyword evidence="2" id="KW-1185">Reference proteome</keyword>
<sequence length="247" mass="25771">MSLASVLAADDGQCVAAVGAGGKKTTLYRLGRLLDYAVVTATVRIPIFDEHVGDVVVTADPVSTLRARSDDGDVWPLGLVPEREREDRYRGYAPHTVDGIVSAHDGPVLVKADGARNRLLKAPDGREPQFPSRVDTVLPLVSARVVGKPLSDEWVHQPELVSDLAGVALGDDIDAAAVARVLASPAGGLKGVPDGAAVVAVVNMVDDDALRAVGGNIAAEALSLTDRLDRVVLTQLVAPDPVVEVFA</sequence>
<evidence type="ECO:0000313" key="2">
    <source>
        <dbReference type="Proteomes" id="UP000236584"/>
    </source>
</evidence>
<dbReference type="Pfam" id="PF19842">
    <property type="entry name" value="YqeC"/>
    <property type="match status" value="1"/>
</dbReference>
<dbReference type="KEGG" id="srub:C2R22_02895"/>
<dbReference type="EMBL" id="CP026309">
    <property type="protein sequence ID" value="AUV80731.1"/>
    <property type="molecule type" value="Genomic_DNA"/>
</dbReference>
<proteinExistence type="predicted"/>
<accession>A0A2I8VFP8</accession>
<name>A0A2I8VFP8_9EURY</name>
<organism evidence="1 2">
    <name type="scientific">Salinigranum rubrum</name>
    <dbReference type="NCBI Taxonomy" id="755307"/>
    <lineage>
        <taxon>Archaea</taxon>
        <taxon>Methanobacteriati</taxon>
        <taxon>Methanobacteriota</taxon>
        <taxon>Stenosarchaea group</taxon>
        <taxon>Halobacteria</taxon>
        <taxon>Halobacteriales</taxon>
        <taxon>Haloferacaceae</taxon>
        <taxon>Salinigranum</taxon>
    </lineage>
</organism>
<dbReference type="GeneID" id="35591002"/>
<evidence type="ECO:0000313" key="1">
    <source>
        <dbReference type="EMBL" id="AUV80731.1"/>
    </source>
</evidence>
<dbReference type="InterPro" id="IPR017587">
    <property type="entry name" value="YqeC"/>
</dbReference>
<dbReference type="Proteomes" id="UP000236584">
    <property type="component" value="Chromosome"/>
</dbReference>
<dbReference type="NCBIfam" id="TIGR03172">
    <property type="entry name" value="selenium cofactor biosynthesis protein YqeC"/>
    <property type="match status" value="1"/>
</dbReference>
<dbReference type="OrthoDB" id="291404at2157"/>
<dbReference type="AlphaFoldDB" id="A0A2I8VFP8"/>
<gene>
    <name evidence="1" type="primary">yqeC</name>
    <name evidence="1" type="ORF">C2R22_02895</name>
</gene>
<protein>
    <submittedName>
        <fullName evidence="1">Putative selenium-dependent hydroxylase accessory protein YqeC</fullName>
    </submittedName>
</protein>
<dbReference type="RefSeq" id="WP_103424374.1">
    <property type="nucleotide sequence ID" value="NZ_CP026309.1"/>
</dbReference>
<reference evidence="1 2" key="1">
    <citation type="submission" date="2018-01" db="EMBL/GenBank/DDBJ databases">
        <title>Complete genome sequence of Salinigranum rubrum GX10T, an extremely halophilic archaeon isolated from a marine solar saltern.</title>
        <authorList>
            <person name="Han S."/>
        </authorList>
    </citation>
    <scope>NUCLEOTIDE SEQUENCE [LARGE SCALE GENOMIC DNA]</scope>
    <source>
        <strain evidence="1 2">GX10</strain>
    </source>
</reference>